<comment type="caution">
    <text evidence="2">The sequence shown here is derived from an EMBL/GenBank/DDBJ whole genome shotgun (WGS) entry which is preliminary data.</text>
</comment>
<dbReference type="EMBL" id="JADBGG010000007">
    <property type="protein sequence ID" value="MBE1424601.1"/>
    <property type="molecule type" value="Genomic_DNA"/>
</dbReference>
<feature type="transmembrane region" description="Helical" evidence="1">
    <location>
        <begin position="20"/>
        <end position="41"/>
    </location>
</feature>
<keyword evidence="3" id="KW-1185">Reference proteome</keyword>
<evidence type="ECO:0000256" key="1">
    <source>
        <dbReference type="SAM" id="Phobius"/>
    </source>
</evidence>
<keyword evidence="1" id="KW-0812">Transmembrane</keyword>
<organism evidence="2 3">
    <name type="scientific">Desulfomicrobium macestii</name>
    <dbReference type="NCBI Taxonomy" id="90731"/>
    <lineage>
        <taxon>Bacteria</taxon>
        <taxon>Pseudomonadati</taxon>
        <taxon>Thermodesulfobacteriota</taxon>
        <taxon>Desulfovibrionia</taxon>
        <taxon>Desulfovibrionales</taxon>
        <taxon>Desulfomicrobiaceae</taxon>
        <taxon>Desulfomicrobium</taxon>
    </lineage>
</organism>
<feature type="transmembrane region" description="Helical" evidence="1">
    <location>
        <begin position="47"/>
        <end position="68"/>
    </location>
</feature>
<feature type="transmembrane region" description="Helical" evidence="1">
    <location>
        <begin position="122"/>
        <end position="139"/>
    </location>
</feature>
<evidence type="ECO:0000313" key="3">
    <source>
        <dbReference type="Proteomes" id="UP000639010"/>
    </source>
</evidence>
<proteinExistence type="predicted"/>
<keyword evidence="1" id="KW-1133">Transmembrane helix</keyword>
<name>A0ABR9H1M4_9BACT</name>
<dbReference type="RefSeq" id="WP_192623186.1">
    <property type="nucleotide sequence ID" value="NZ_JADBGG010000007.1"/>
</dbReference>
<evidence type="ECO:0000313" key="2">
    <source>
        <dbReference type="EMBL" id="MBE1424601.1"/>
    </source>
</evidence>
<accession>A0ABR9H1M4</accession>
<feature type="transmembrane region" description="Helical" evidence="1">
    <location>
        <begin position="88"/>
        <end position="110"/>
    </location>
</feature>
<protein>
    <submittedName>
        <fullName evidence="2">Uncharacterized protein</fullName>
    </submittedName>
</protein>
<reference evidence="2 3" key="1">
    <citation type="submission" date="2020-10" db="EMBL/GenBank/DDBJ databases">
        <title>Genomic Encyclopedia of Type Strains, Phase IV (KMG-IV): sequencing the most valuable type-strain genomes for metagenomic binning, comparative biology and taxonomic classification.</title>
        <authorList>
            <person name="Goeker M."/>
        </authorList>
    </citation>
    <scope>NUCLEOTIDE SEQUENCE [LARGE SCALE GENOMIC DNA]</scope>
    <source>
        <strain evidence="2 3">DSM 4194</strain>
    </source>
</reference>
<dbReference type="Proteomes" id="UP000639010">
    <property type="component" value="Unassembled WGS sequence"/>
</dbReference>
<sequence length="150" mass="16355">MPPHFLDRVTPRAYPGTRLLTAALAWSATGVFLSVKSVYLFREGSRGIVLAAVLVGLILGMVKGRFILDRIADRIILHIGAKPTRSCLGGLFSVRNWMLIAVMIIFGRTLSVLPIEAGIKTGLYVMVGSGLAYSSRLLWRAWKNSAAKTP</sequence>
<keyword evidence="1" id="KW-0472">Membrane</keyword>
<gene>
    <name evidence="2" type="ORF">H4684_001235</name>
</gene>